<dbReference type="Ensembl" id="ENSCMIT00000024382.1">
    <property type="protein sequence ID" value="ENSCMIP00000023979.1"/>
    <property type="gene ID" value="ENSCMIG00000010671.1"/>
</dbReference>
<evidence type="ECO:0000313" key="3">
    <source>
        <dbReference type="Ensembl" id="ENSCMIP00000023979.1"/>
    </source>
</evidence>
<reference evidence="4" key="3">
    <citation type="journal article" date="2014" name="Nature">
        <title>Elephant shark genome provides unique insights into gnathostome evolution.</title>
        <authorList>
            <consortium name="International Elephant Shark Genome Sequencing Consortium"/>
            <person name="Venkatesh B."/>
            <person name="Lee A.P."/>
            <person name="Ravi V."/>
            <person name="Maurya A.K."/>
            <person name="Lian M.M."/>
            <person name="Swann J.B."/>
            <person name="Ohta Y."/>
            <person name="Flajnik M.F."/>
            <person name="Sutoh Y."/>
            <person name="Kasahara M."/>
            <person name="Hoon S."/>
            <person name="Gangu V."/>
            <person name="Roy S.W."/>
            <person name="Irimia M."/>
            <person name="Korzh V."/>
            <person name="Kondrychyn I."/>
            <person name="Lim Z.W."/>
            <person name="Tay B.H."/>
            <person name="Tohari S."/>
            <person name="Kong K.W."/>
            <person name="Ho S."/>
            <person name="Lorente-Galdos B."/>
            <person name="Quilez J."/>
            <person name="Marques-Bonet T."/>
            <person name="Raney B.J."/>
            <person name="Ingham P.W."/>
            <person name="Tay A."/>
            <person name="Hillier L.W."/>
            <person name="Minx P."/>
            <person name="Boehm T."/>
            <person name="Wilson R.K."/>
            <person name="Brenner S."/>
            <person name="Warren W.C."/>
        </authorList>
    </citation>
    <scope>NUCLEOTIDE SEQUENCE [LARGE SCALE GENOMIC DNA]</scope>
</reference>
<dbReference type="PANTHER" id="PTHR10003">
    <property type="entry name" value="SUPEROXIDE DISMUTASE CU-ZN -RELATED"/>
    <property type="match status" value="1"/>
</dbReference>
<dbReference type="Pfam" id="PF00080">
    <property type="entry name" value="Sod_Cu"/>
    <property type="match status" value="1"/>
</dbReference>
<dbReference type="GeneTree" id="ENSGT00940000162224"/>
<dbReference type="GO" id="GO:0005507">
    <property type="term" value="F:copper ion binding"/>
    <property type="evidence" value="ECO:0007669"/>
    <property type="project" value="InterPro"/>
</dbReference>
<keyword evidence="4" id="KW-1185">Reference proteome</keyword>
<evidence type="ECO:0000259" key="2">
    <source>
        <dbReference type="Pfam" id="PF00080"/>
    </source>
</evidence>
<reference evidence="4" key="2">
    <citation type="journal article" date="2007" name="PLoS Biol.">
        <title>Survey sequencing and comparative analysis of the elephant shark (Callorhinchus milii) genome.</title>
        <authorList>
            <person name="Venkatesh B."/>
            <person name="Kirkness E.F."/>
            <person name="Loh Y.H."/>
            <person name="Halpern A.L."/>
            <person name="Lee A.P."/>
            <person name="Johnson J."/>
            <person name="Dandona N."/>
            <person name="Viswanathan L.D."/>
            <person name="Tay A."/>
            <person name="Venter J.C."/>
            <person name="Strausberg R.L."/>
            <person name="Brenner S."/>
        </authorList>
    </citation>
    <scope>NUCLEOTIDE SEQUENCE [LARGE SCALE GENOMIC DNA]</scope>
</reference>
<dbReference type="InterPro" id="IPR024134">
    <property type="entry name" value="SOD_Cu/Zn_/chaperone"/>
</dbReference>
<dbReference type="AlphaFoldDB" id="A0A4W3I2B6"/>
<feature type="domain" description="Superoxide dismutase copper/zinc binding" evidence="2">
    <location>
        <begin position="73"/>
        <end position="202"/>
    </location>
</feature>
<keyword evidence="1" id="KW-0732">Signal</keyword>
<reference evidence="4" key="1">
    <citation type="journal article" date="2006" name="Science">
        <title>Ancient noncoding elements conserved in the human genome.</title>
        <authorList>
            <person name="Venkatesh B."/>
            <person name="Kirkness E.F."/>
            <person name="Loh Y.H."/>
            <person name="Halpern A.L."/>
            <person name="Lee A.P."/>
            <person name="Johnson J."/>
            <person name="Dandona N."/>
            <person name="Viswanathan L.D."/>
            <person name="Tay A."/>
            <person name="Venter J.C."/>
            <person name="Strausberg R.L."/>
            <person name="Brenner S."/>
        </authorList>
    </citation>
    <scope>NUCLEOTIDE SEQUENCE [LARGE SCALE GENOMIC DNA]</scope>
</reference>
<name>A0A4W3I2B6_CALMI</name>
<dbReference type="InterPro" id="IPR001424">
    <property type="entry name" value="SOD_Cu_Zn_dom"/>
</dbReference>
<gene>
    <name evidence="3" type="primary">LOC121850378</name>
</gene>
<dbReference type="InParanoid" id="A0A4W3I2B6"/>
<organism evidence="3 4">
    <name type="scientific">Callorhinchus milii</name>
    <name type="common">Ghost shark</name>
    <dbReference type="NCBI Taxonomy" id="7868"/>
    <lineage>
        <taxon>Eukaryota</taxon>
        <taxon>Metazoa</taxon>
        <taxon>Chordata</taxon>
        <taxon>Craniata</taxon>
        <taxon>Vertebrata</taxon>
        <taxon>Chondrichthyes</taxon>
        <taxon>Holocephali</taxon>
        <taxon>Chimaeriformes</taxon>
        <taxon>Callorhinchidae</taxon>
        <taxon>Callorhinchus</taxon>
    </lineage>
</organism>
<feature type="chain" id="PRO_5021286390" description="Superoxide dismutase copper/zinc binding domain-containing protein" evidence="1">
    <location>
        <begin position="21"/>
        <end position="222"/>
    </location>
</feature>
<dbReference type="GO" id="GO:0006801">
    <property type="term" value="P:superoxide metabolic process"/>
    <property type="evidence" value="ECO:0007669"/>
    <property type="project" value="InterPro"/>
</dbReference>
<reference evidence="3" key="4">
    <citation type="submission" date="2025-08" db="UniProtKB">
        <authorList>
            <consortium name="Ensembl"/>
        </authorList>
    </citation>
    <scope>IDENTIFICATION</scope>
</reference>
<accession>A0A4W3I2B6</accession>
<dbReference type="STRING" id="7868.ENSCMIP00000023979"/>
<dbReference type="InterPro" id="IPR036423">
    <property type="entry name" value="SOD-like_Cu/Zn_dom_sf"/>
</dbReference>
<reference evidence="3" key="5">
    <citation type="submission" date="2025-09" db="UniProtKB">
        <authorList>
            <consortium name="Ensembl"/>
        </authorList>
    </citation>
    <scope>IDENTIFICATION</scope>
</reference>
<dbReference type="Proteomes" id="UP000314986">
    <property type="component" value="Unassembled WGS sequence"/>
</dbReference>
<dbReference type="SUPFAM" id="SSF49329">
    <property type="entry name" value="Cu,Zn superoxide dismutase-like"/>
    <property type="match status" value="1"/>
</dbReference>
<feature type="signal peptide" evidence="1">
    <location>
        <begin position="1"/>
        <end position="20"/>
    </location>
</feature>
<sequence>MKSSPGSLLISLGALVLSYAGIRVGCLPDPFAGAGIPLEIVFNELLAKNQGPAYAACRMFPNKNSQPGQPRITGHVLFKQLDPKSGVEGYFNLQGFPSSSIKHPMHVHELGSVWDSCESTGKHYNPFNTNHPNHPGDFNNFEVTGGKIVKRLTGLKVTLFGINSILSRGVVLHNGVDDLGQGGDSGSLQDGNSGRPIACCVIRVNLIVKHMHLLLEIYPFAD</sequence>
<dbReference type="PRINTS" id="PR00068">
    <property type="entry name" value="CUZNDISMTASE"/>
</dbReference>
<proteinExistence type="predicted"/>
<dbReference type="OMA" id="WDSCEST"/>
<evidence type="ECO:0000313" key="4">
    <source>
        <dbReference type="Proteomes" id="UP000314986"/>
    </source>
</evidence>
<protein>
    <recommendedName>
        <fullName evidence="2">Superoxide dismutase copper/zinc binding domain-containing protein</fullName>
    </recommendedName>
</protein>
<dbReference type="Gene3D" id="2.60.40.200">
    <property type="entry name" value="Superoxide dismutase, copper/zinc binding domain"/>
    <property type="match status" value="1"/>
</dbReference>
<evidence type="ECO:0000256" key="1">
    <source>
        <dbReference type="SAM" id="SignalP"/>
    </source>
</evidence>